<evidence type="ECO:0000259" key="10">
    <source>
        <dbReference type="PROSITE" id="PS50850"/>
    </source>
</evidence>
<keyword evidence="6 9" id="KW-0472">Membrane</keyword>
<organism evidence="11">
    <name type="scientific">Tetraselmis sp. GSL018</name>
    <dbReference type="NCBI Taxonomy" id="582737"/>
    <lineage>
        <taxon>Eukaryota</taxon>
        <taxon>Viridiplantae</taxon>
        <taxon>Chlorophyta</taxon>
        <taxon>core chlorophytes</taxon>
        <taxon>Chlorodendrophyceae</taxon>
        <taxon>Chlorodendrales</taxon>
        <taxon>Chlorodendraceae</taxon>
        <taxon>Tetraselmis</taxon>
    </lineage>
</organism>
<proteinExistence type="inferred from homology"/>
<dbReference type="AlphaFoldDB" id="A0A061R1R9"/>
<feature type="transmembrane region" description="Helical" evidence="9">
    <location>
        <begin position="185"/>
        <end position="205"/>
    </location>
</feature>
<evidence type="ECO:0000256" key="6">
    <source>
        <dbReference type="ARBA" id="ARBA00023136"/>
    </source>
</evidence>
<comment type="subcellular location">
    <subcellularLocation>
        <location evidence="1">Membrane</location>
        <topology evidence="1">Multi-pass membrane protein</topology>
    </subcellularLocation>
</comment>
<dbReference type="PRINTS" id="PR00171">
    <property type="entry name" value="SUGRTRNSPORT"/>
</dbReference>
<accession>A0A061R1R9</accession>
<dbReference type="GO" id="GO:0022857">
    <property type="term" value="F:transmembrane transporter activity"/>
    <property type="evidence" value="ECO:0007669"/>
    <property type="project" value="InterPro"/>
</dbReference>
<evidence type="ECO:0000256" key="3">
    <source>
        <dbReference type="ARBA" id="ARBA00022448"/>
    </source>
</evidence>
<evidence type="ECO:0000256" key="9">
    <source>
        <dbReference type="SAM" id="Phobius"/>
    </source>
</evidence>
<dbReference type="EMBL" id="GBEZ01022346">
    <property type="protein sequence ID" value="JAC64491.1"/>
    <property type="molecule type" value="Transcribed_RNA"/>
</dbReference>
<comment type="similarity">
    <text evidence="2 7">Belongs to the major facilitator superfamily. Sugar transporter (TC 2.A.1.1) family.</text>
</comment>
<dbReference type="Pfam" id="PF00083">
    <property type="entry name" value="Sugar_tr"/>
    <property type="match status" value="1"/>
</dbReference>
<dbReference type="PROSITE" id="PS00216">
    <property type="entry name" value="SUGAR_TRANSPORT_1"/>
    <property type="match status" value="1"/>
</dbReference>
<name>A0A061R1R9_9CHLO</name>
<dbReference type="SUPFAM" id="SSF103473">
    <property type="entry name" value="MFS general substrate transporter"/>
    <property type="match status" value="1"/>
</dbReference>
<protein>
    <submittedName>
        <fullName evidence="11">Polyol transporter 5-like</fullName>
    </submittedName>
</protein>
<reference evidence="11" key="1">
    <citation type="submission" date="2014-05" db="EMBL/GenBank/DDBJ databases">
        <title>The transcriptome of the halophilic microalga Tetraselmis sp. GSL018 isolated from the Great Salt Lake, Utah.</title>
        <authorList>
            <person name="Jinkerson R.E."/>
            <person name="D'Adamo S."/>
            <person name="Posewitz M.C."/>
        </authorList>
    </citation>
    <scope>NUCLEOTIDE SEQUENCE</scope>
    <source>
        <strain evidence="11">GSL018</strain>
    </source>
</reference>
<evidence type="ECO:0000256" key="4">
    <source>
        <dbReference type="ARBA" id="ARBA00022692"/>
    </source>
</evidence>
<feature type="transmembrane region" description="Helical" evidence="9">
    <location>
        <begin position="212"/>
        <end position="230"/>
    </location>
</feature>
<evidence type="ECO:0000256" key="1">
    <source>
        <dbReference type="ARBA" id="ARBA00004141"/>
    </source>
</evidence>
<feature type="transmembrane region" description="Helical" evidence="9">
    <location>
        <begin position="454"/>
        <end position="478"/>
    </location>
</feature>
<dbReference type="InterPro" id="IPR020846">
    <property type="entry name" value="MFS_dom"/>
</dbReference>
<feature type="transmembrane region" description="Helical" evidence="9">
    <location>
        <begin position="54"/>
        <end position="81"/>
    </location>
</feature>
<feature type="transmembrane region" description="Helical" evidence="9">
    <location>
        <begin position="428"/>
        <end position="448"/>
    </location>
</feature>
<evidence type="ECO:0000256" key="7">
    <source>
        <dbReference type="RuleBase" id="RU003346"/>
    </source>
</evidence>
<feature type="transmembrane region" description="Helical" evidence="9">
    <location>
        <begin position="93"/>
        <end position="120"/>
    </location>
</feature>
<dbReference type="InterPro" id="IPR036259">
    <property type="entry name" value="MFS_trans_sf"/>
</dbReference>
<keyword evidence="4 9" id="KW-0812">Transmembrane</keyword>
<gene>
    <name evidence="11" type="ORF">TSPGSL018_18200</name>
</gene>
<dbReference type="InterPro" id="IPR050814">
    <property type="entry name" value="Myo-inositol_Transporter"/>
</dbReference>
<feature type="region of interest" description="Disordered" evidence="8">
    <location>
        <begin position="1"/>
        <end position="42"/>
    </location>
</feature>
<dbReference type="NCBIfam" id="TIGR00879">
    <property type="entry name" value="SP"/>
    <property type="match status" value="1"/>
</dbReference>
<dbReference type="PROSITE" id="PS50850">
    <property type="entry name" value="MFS"/>
    <property type="match status" value="1"/>
</dbReference>
<keyword evidence="5 9" id="KW-1133">Transmembrane helix</keyword>
<keyword evidence="3 7" id="KW-0813">Transport</keyword>
<feature type="transmembrane region" description="Helical" evidence="9">
    <location>
        <begin position="334"/>
        <end position="355"/>
    </location>
</feature>
<feature type="domain" description="Major facilitator superfamily (MFS) profile" evidence="10">
    <location>
        <begin position="57"/>
        <end position="482"/>
    </location>
</feature>
<dbReference type="PROSITE" id="PS00217">
    <property type="entry name" value="SUGAR_TRANSPORT_2"/>
    <property type="match status" value="1"/>
</dbReference>
<evidence type="ECO:0000256" key="2">
    <source>
        <dbReference type="ARBA" id="ARBA00010992"/>
    </source>
</evidence>
<dbReference type="GO" id="GO:0016020">
    <property type="term" value="C:membrane"/>
    <property type="evidence" value="ECO:0007669"/>
    <property type="project" value="UniProtKB-SubCell"/>
</dbReference>
<dbReference type="Gene3D" id="1.20.1250.20">
    <property type="entry name" value="MFS general substrate transporter like domains"/>
    <property type="match status" value="1"/>
</dbReference>
<feature type="transmembrane region" description="Helical" evidence="9">
    <location>
        <begin position="362"/>
        <end position="385"/>
    </location>
</feature>
<evidence type="ECO:0000313" key="11">
    <source>
        <dbReference type="EMBL" id="JAC64491.1"/>
    </source>
</evidence>
<dbReference type="InterPro" id="IPR003663">
    <property type="entry name" value="Sugar/inositol_transpt"/>
</dbReference>
<evidence type="ECO:0000256" key="5">
    <source>
        <dbReference type="ARBA" id="ARBA00022989"/>
    </source>
</evidence>
<dbReference type="PANTHER" id="PTHR48020">
    <property type="entry name" value="PROTON MYO-INOSITOL COTRANSPORTER"/>
    <property type="match status" value="1"/>
</dbReference>
<feature type="transmembrane region" description="Helical" evidence="9">
    <location>
        <begin position="132"/>
        <end position="165"/>
    </location>
</feature>
<evidence type="ECO:0000256" key="8">
    <source>
        <dbReference type="SAM" id="MobiDB-lite"/>
    </source>
</evidence>
<sequence>MQDVVFSDSPREGVELASQHGSENGASTEDVGVSLPYRSEEDKKRQKPKVKWQLYYYTMVAAASELANGYDVGAFSFALLYFKEDPNLDLTGFQVAVIVGMFNLVASLGCLVAGPAADWLGRKTSLIGGNTINFVGTLVLAGSSSFGAMFLGRFIMGLGAGIAFMGPELYSSEISPPSVRGLTSTWGELFINIGILLGYLSGWALRPQWRLMIALGAIIPFMAVALQVFIPESPRWLLQKGNEVYARSALRKAARFSRAEEDEQVAEIKANLEAEKGHGTSALRELLCPSKALQHAMAVGWGTAFFQQANGSEAVVYFTPSVLEQIGIPQGEEIYAVTAAVGLCKALFVAAALLSMDRTGRWPLLVASSVGVAAGLLLLACAFVATPPAPAAAAVGLCVFMASFSVGWGPLAGVLLAEVFPLRIRGTAVGIGWSLNRLASGTVALVFVPMEGAIGAGGSFFLFLGVAVAATLFSYFIVPETKGATLEDISRLFEKRAAGGSPRRPLNVQEWSEANE</sequence>
<feature type="transmembrane region" description="Helical" evidence="9">
    <location>
        <begin position="391"/>
        <end position="416"/>
    </location>
</feature>
<dbReference type="PANTHER" id="PTHR48020:SF49">
    <property type="entry name" value="SUGAR TRANSPORTER"/>
    <property type="match status" value="1"/>
</dbReference>
<dbReference type="InterPro" id="IPR005829">
    <property type="entry name" value="Sugar_transporter_CS"/>
</dbReference>
<dbReference type="InterPro" id="IPR005828">
    <property type="entry name" value="MFS_sugar_transport-like"/>
</dbReference>